<dbReference type="RefSeq" id="WP_085483367.1">
    <property type="nucleotide sequence ID" value="NZ_FXAT01000003.1"/>
</dbReference>
<keyword evidence="2" id="KW-1185">Reference proteome</keyword>
<dbReference type="AlphaFoldDB" id="A0A1X7KEW9"/>
<evidence type="ECO:0000313" key="2">
    <source>
        <dbReference type="Proteomes" id="UP000193228"/>
    </source>
</evidence>
<dbReference type="Proteomes" id="UP000193228">
    <property type="component" value="Unassembled WGS sequence"/>
</dbReference>
<proteinExistence type="predicted"/>
<name>A0A1X7KEW9_9BURK</name>
<reference evidence="2" key="1">
    <citation type="submission" date="2017-04" db="EMBL/GenBank/DDBJ databases">
        <authorList>
            <person name="Varghese N."/>
            <person name="Submissions S."/>
        </authorList>
    </citation>
    <scope>NUCLEOTIDE SEQUENCE [LARGE SCALE GENOMIC DNA]</scope>
    <source>
        <strain evidence="2">LMG 29540</strain>
    </source>
</reference>
<evidence type="ECO:0008006" key="3">
    <source>
        <dbReference type="Google" id="ProtNLM"/>
    </source>
</evidence>
<evidence type="ECO:0000313" key="1">
    <source>
        <dbReference type="EMBL" id="SMG39852.1"/>
    </source>
</evidence>
<gene>
    <name evidence="1" type="ORF">SAMN06265784_103717</name>
</gene>
<organism evidence="1 2">
    <name type="scientific">Paraburkholderia susongensis</name>
    <dbReference type="NCBI Taxonomy" id="1515439"/>
    <lineage>
        <taxon>Bacteria</taxon>
        <taxon>Pseudomonadati</taxon>
        <taxon>Pseudomonadota</taxon>
        <taxon>Betaproteobacteria</taxon>
        <taxon>Burkholderiales</taxon>
        <taxon>Burkholderiaceae</taxon>
        <taxon>Paraburkholderia</taxon>
    </lineage>
</organism>
<dbReference type="EMBL" id="FXAT01000003">
    <property type="protein sequence ID" value="SMG39852.1"/>
    <property type="molecule type" value="Genomic_DNA"/>
</dbReference>
<sequence length="201" mass="22006">MTGAPDGHDTAAKRAAPTAHLGEHANVVFLDIDHTLHATDAYLSDGRLTAGSPASTLFEFTPILERLLAPYPQAVIILSSSWVHVLGYAFAVAQLPTASLQARVRGATFESDDAADDGWSTLPRGTHVLRFVRRHKLKRWLAIDDDRKGFDGYESHLIHCQQGVGLGDKDVQQLFARRLELMFGPPDSLSHTDASTPERLT</sequence>
<dbReference type="STRING" id="1515439.SAMN06265784_103717"/>
<dbReference type="Pfam" id="PF18143">
    <property type="entry name" value="HAD_SAK_2"/>
    <property type="match status" value="1"/>
</dbReference>
<protein>
    <recommendedName>
        <fullName evidence="3">NLI interacting factor-like phosphatase</fullName>
    </recommendedName>
</protein>
<accession>A0A1X7KEW9</accession>